<dbReference type="Gene3D" id="1.10.132.50">
    <property type="entry name" value="ATP synthase (C/AC39) subunit, domain 3"/>
    <property type="match status" value="1"/>
</dbReference>
<evidence type="ECO:0008006" key="3">
    <source>
        <dbReference type="Google" id="ProtNLM"/>
    </source>
</evidence>
<dbReference type="InterPro" id="IPR044911">
    <property type="entry name" value="V-type_ATPase_csu/dsu_dom_3"/>
</dbReference>
<dbReference type="Proteomes" id="UP000037395">
    <property type="component" value="Unassembled WGS sequence"/>
</dbReference>
<dbReference type="OrthoDB" id="4930678at2"/>
<name>A0A1E7NFU1_KITAU</name>
<dbReference type="SUPFAM" id="SSF103486">
    <property type="entry name" value="V-type ATP synthase subunit C"/>
    <property type="match status" value="1"/>
</dbReference>
<organism evidence="1 2">
    <name type="scientific">Kitasatospora aureofaciens</name>
    <name type="common">Streptomyces aureofaciens</name>
    <dbReference type="NCBI Taxonomy" id="1894"/>
    <lineage>
        <taxon>Bacteria</taxon>
        <taxon>Bacillati</taxon>
        <taxon>Actinomycetota</taxon>
        <taxon>Actinomycetes</taxon>
        <taxon>Kitasatosporales</taxon>
        <taxon>Streptomycetaceae</taxon>
        <taxon>Kitasatospora</taxon>
    </lineage>
</organism>
<evidence type="ECO:0000313" key="2">
    <source>
        <dbReference type="Proteomes" id="UP000037395"/>
    </source>
</evidence>
<accession>A0A1E7NFU1</accession>
<dbReference type="AlphaFoldDB" id="A0A1E7NFU1"/>
<comment type="caution">
    <text evidence="1">The sequence shown here is derived from an EMBL/GenBank/DDBJ whole genome shotgun (WGS) entry which is preliminary data.</text>
</comment>
<reference evidence="1" key="1">
    <citation type="submission" date="2016-08" db="EMBL/GenBank/DDBJ databases">
        <title>Sequencing, Assembly and Comparative Genomics of S. aureofaciens ATCC 10762.</title>
        <authorList>
            <person name="Gradnigo J.S."/>
            <person name="Johnson N."/>
            <person name="Somerville G.A."/>
        </authorList>
    </citation>
    <scope>NUCLEOTIDE SEQUENCE [LARGE SCALE GENOMIC DNA]</scope>
    <source>
        <strain evidence="1">ATCC 10762</strain>
    </source>
</reference>
<evidence type="ECO:0000313" key="1">
    <source>
        <dbReference type="EMBL" id="OEV39544.1"/>
    </source>
</evidence>
<dbReference type="InterPro" id="IPR036079">
    <property type="entry name" value="ATPase_csu/dsu_sf"/>
</dbReference>
<dbReference type="RefSeq" id="WP_030555622.1">
    <property type="nucleotide sequence ID" value="NZ_JBIWMM010000003.1"/>
</dbReference>
<gene>
    <name evidence="1" type="ORF">HS99_0002340</name>
</gene>
<sequence>MSAGWVGGATRARALLSRCLGLQGARELASAPTLGDALRQLAATPYRRDLLPDADLAQAQRAVSETLLWHLRVLAGWLPRAGANALRVLAGGFEIANIEGRLRSFTGVEPPPPYRLGALATAWRRLAQAGSPAELRAALAASAWLDPGGEDPASVATALRVAAAARTAEAVPPARRWAAGRAALLAARDRYVTGRPLPAAAARRAAPLLGPRAVGAASFEEFRRHLVPDARWAVDGVEDAADLWRAEARWWTVLDRDGGALLRGTHFGLAPVVGAVAVLSADVWRVRAALVLAERGGSPEAFDALG</sequence>
<proteinExistence type="predicted"/>
<dbReference type="EMBL" id="JPRF03000001">
    <property type="protein sequence ID" value="OEV39544.1"/>
    <property type="molecule type" value="Genomic_DNA"/>
</dbReference>
<protein>
    <recommendedName>
        <fullName evidence="3">V-type ATPase subunit</fullName>
    </recommendedName>
</protein>
<keyword evidence="2" id="KW-1185">Reference proteome</keyword>